<name>A0A1M7Y7I1_9BACT</name>
<gene>
    <name evidence="1" type="ORF">SAMN02745220_02378</name>
</gene>
<dbReference type="CDD" id="cd22231">
    <property type="entry name" value="RHH_NikR_HicB-like"/>
    <property type="match status" value="1"/>
</dbReference>
<evidence type="ECO:0000313" key="1">
    <source>
        <dbReference type="EMBL" id="SHO48574.1"/>
    </source>
</evidence>
<organism evidence="1 2">
    <name type="scientific">Desulfopila aestuarii DSM 18488</name>
    <dbReference type="NCBI Taxonomy" id="1121416"/>
    <lineage>
        <taxon>Bacteria</taxon>
        <taxon>Pseudomonadati</taxon>
        <taxon>Thermodesulfobacteriota</taxon>
        <taxon>Desulfobulbia</taxon>
        <taxon>Desulfobulbales</taxon>
        <taxon>Desulfocapsaceae</taxon>
        <taxon>Desulfopila</taxon>
    </lineage>
</organism>
<sequence>MKKERVFTFKTDEGLAEVLDRIPNKSEFIRKAIEEALGKQCPLCNGTGSLTPAQHNHMQHFLTVHSLEKCEECDAVHFVCQTDNDRSHH</sequence>
<reference evidence="1 2" key="1">
    <citation type="submission" date="2016-12" db="EMBL/GenBank/DDBJ databases">
        <authorList>
            <person name="Song W.-J."/>
            <person name="Kurnit D.M."/>
        </authorList>
    </citation>
    <scope>NUCLEOTIDE SEQUENCE [LARGE SCALE GENOMIC DNA]</scope>
    <source>
        <strain evidence="1 2">DSM 18488</strain>
    </source>
</reference>
<proteinExistence type="predicted"/>
<keyword evidence="2" id="KW-1185">Reference proteome</keyword>
<dbReference type="EMBL" id="FRFE01000010">
    <property type="protein sequence ID" value="SHO48574.1"/>
    <property type="molecule type" value="Genomic_DNA"/>
</dbReference>
<accession>A0A1M7Y7I1</accession>
<dbReference type="Proteomes" id="UP000184603">
    <property type="component" value="Unassembled WGS sequence"/>
</dbReference>
<protein>
    <recommendedName>
        <fullName evidence="3">CopG family transcriptional regulator</fullName>
    </recommendedName>
</protein>
<evidence type="ECO:0008006" key="3">
    <source>
        <dbReference type="Google" id="ProtNLM"/>
    </source>
</evidence>
<dbReference type="AlphaFoldDB" id="A0A1M7Y7I1"/>
<dbReference type="STRING" id="1121416.SAMN02745220_02378"/>
<dbReference type="OrthoDB" id="370292at2"/>
<dbReference type="RefSeq" id="WP_073613671.1">
    <property type="nucleotide sequence ID" value="NZ_FRFE01000010.1"/>
</dbReference>
<evidence type="ECO:0000313" key="2">
    <source>
        <dbReference type="Proteomes" id="UP000184603"/>
    </source>
</evidence>